<protein>
    <submittedName>
        <fullName evidence="1">Uncharacterized protein</fullName>
    </submittedName>
</protein>
<dbReference type="Proteomes" id="UP001469365">
    <property type="component" value="Unassembled WGS sequence"/>
</dbReference>
<evidence type="ECO:0000313" key="1">
    <source>
        <dbReference type="EMBL" id="MEK8132170.1"/>
    </source>
</evidence>
<accession>A0ABU9DTG3</accession>
<dbReference type="EMBL" id="JBBPCC010000027">
    <property type="protein sequence ID" value="MEK8132170.1"/>
    <property type="molecule type" value="Genomic_DNA"/>
</dbReference>
<sequence>METNRDQSNRLNSANREEARKLLEQNPDIVFQERLRLDISEDAAEFWLKFTAEWGGALYLLDETNKKRFEHGLLDEQSYEGLRRTYRLGLITLSELHDRLKAWKEQGMQDGSFVYSMSSIDCFLIPGYLDDFSRVHEAGSDACRYWIDAIRNGLSVKVPIEQAVGAIHAMVSEYILRLHIYAAGR</sequence>
<comment type="caution">
    <text evidence="1">The sequence shown here is derived from an EMBL/GenBank/DDBJ whole genome shotgun (WGS) entry which is preliminary data.</text>
</comment>
<organism evidence="1 2">
    <name type="scientific">Paenibacillus filicis</name>
    <dbReference type="NCBI Taxonomy" id="669464"/>
    <lineage>
        <taxon>Bacteria</taxon>
        <taxon>Bacillati</taxon>
        <taxon>Bacillota</taxon>
        <taxon>Bacilli</taxon>
        <taxon>Bacillales</taxon>
        <taxon>Paenibacillaceae</taxon>
        <taxon>Paenibacillus</taxon>
    </lineage>
</organism>
<reference evidence="1 2" key="1">
    <citation type="submission" date="2024-04" db="EMBL/GenBank/DDBJ databases">
        <title>draft genome sequnece of Paenibacillus filicis.</title>
        <authorList>
            <person name="Kim D.-U."/>
        </authorList>
    </citation>
    <scope>NUCLEOTIDE SEQUENCE [LARGE SCALE GENOMIC DNA]</scope>
    <source>
        <strain evidence="1 2">KACC14197</strain>
    </source>
</reference>
<name>A0ABU9DTG3_9BACL</name>
<gene>
    <name evidence="1" type="ORF">WMW72_30155</name>
</gene>
<evidence type="ECO:0000313" key="2">
    <source>
        <dbReference type="Proteomes" id="UP001469365"/>
    </source>
</evidence>
<proteinExistence type="predicted"/>
<keyword evidence="2" id="KW-1185">Reference proteome</keyword>
<dbReference type="RefSeq" id="WP_341419298.1">
    <property type="nucleotide sequence ID" value="NZ_JBBPCC010000027.1"/>
</dbReference>